<dbReference type="InterPro" id="IPR055509">
    <property type="entry name" value="DUF7082"/>
</dbReference>
<dbReference type="HOGENOM" id="CLU_553322_0_0_1"/>
<proteinExistence type="predicted"/>
<protein>
    <recommendedName>
        <fullName evidence="2">DUF7082 domain-containing protein</fullName>
    </recommendedName>
</protein>
<evidence type="ECO:0000313" key="4">
    <source>
        <dbReference type="Proteomes" id="UP000006853"/>
    </source>
</evidence>
<name>F2R0I9_KOMPC</name>
<reference evidence="3 4" key="3">
    <citation type="journal article" date="2016" name="FEMS Yeast Res.">
        <title>Curation of the genome annotation of Pichia pastoris (Komagataella phaffii) CBS7435 from gene level to protein function.</title>
        <authorList>
            <person name="Valli M."/>
            <person name="Tatto N.E."/>
            <person name="Peymann A."/>
            <person name="Gruber C."/>
            <person name="Landes N."/>
            <person name="Ekker H."/>
            <person name="Thallinger G.G."/>
            <person name="Mattanovich D."/>
            <person name="Gasser B."/>
            <person name="Graf A.B."/>
        </authorList>
    </citation>
    <scope>GENOME REANNOTATION</scope>
    <source>
        <strain evidence="3 4">ATCC 76273 / CBS 7435 / CECT 11047 / NRRL Y-11430 / Wegner 21-1</strain>
    </source>
</reference>
<accession>F2R0I9</accession>
<evidence type="ECO:0000313" key="3">
    <source>
        <dbReference type="EMBL" id="CCA41167.1"/>
    </source>
</evidence>
<feature type="domain" description="DUF7082" evidence="2">
    <location>
        <begin position="406"/>
        <end position="510"/>
    </location>
</feature>
<dbReference type="AlphaFoldDB" id="F2R0I9"/>
<evidence type="ECO:0000259" key="2">
    <source>
        <dbReference type="Pfam" id="PF23305"/>
    </source>
</evidence>
<dbReference type="Pfam" id="PF23305">
    <property type="entry name" value="DUF7082"/>
    <property type="match status" value="1"/>
</dbReference>
<organism evidence="3 4">
    <name type="scientific">Komagataella phaffii (strain ATCC 76273 / CBS 7435 / CECT 11047 / NRRL Y-11430 / Wegner 21-1)</name>
    <name type="common">Yeast</name>
    <name type="synonym">Pichia pastoris</name>
    <dbReference type="NCBI Taxonomy" id="981350"/>
    <lineage>
        <taxon>Eukaryota</taxon>
        <taxon>Fungi</taxon>
        <taxon>Dikarya</taxon>
        <taxon>Ascomycota</taxon>
        <taxon>Saccharomycotina</taxon>
        <taxon>Pichiomycetes</taxon>
        <taxon>Pichiales</taxon>
        <taxon>Pichiaceae</taxon>
        <taxon>Komagataella</taxon>
    </lineage>
</organism>
<reference evidence="3 4" key="1">
    <citation type="journal article" date="2011" name="J. Biotechnol.">
        <title>High-quality genome sequence of Pichia pastoris CBS7435.</title>
        <authorList>
            <person name="Kuberl A."/>
            <person name="Schneider J."/>
            <person name="Thallinger G.G."/>
            <person name="Anderl I."/>
            <person name="Wibberg D."/>
            <person name="Hajek T."/>
            <person name="Jaenicke S."/>
            <person name="Brinkrolf K."/>
            <person name="Goesmann A."/>
            <person name="Szczepanowski R."/>
            <person name="Puhler A."/>
            <person name="Schwab H."/>
            <person name="Glieder A."/>
            <person name="Pichler H."/>
        </authorList>
    </citation>
    <scope>NUCLEOTIDE SEQUENCE [LARGE SCALE GENOMIC DNA]</scope>
    <source>
        <strain evidence="4">ATCC 76273 / CBS 7435 / CECT 11047 / NRRL Y-11430 / Wegner 21-1</strain>
    </source>
</reference>
<sequence length="532" mass="59866">MRLSLATRETPSTGTSPVFAGDEDHSSANNSSSNTFNYDYYIKEELSGNLLETAFFESPINDTMLCSMLSYPKIAGTEKIQEPDHELQQHRNPFGCCQELKAELAEQQELYLLPNKLTKNIFNSGSPVFIYTKIPQTSSVQSFVDVSNSLFATDSALPTSSFRVDSTVDISFEHSIQDSYCYRSNSAEIAPPSTALSSGTHDLVSTVEASTTLLEAAVNSKRRMLELRQQNRIEDLSFSTSIFLDHSRLPLVRGRSFGGNSSRPPKTPLIPGTRYVTARLRLENSTSEDMCLPQWNKAELKDSRRIIRIERRYQSDEIVASFSIVGSAIEYPKTKPAFDPDVKVLEVSCLKCPTNENEPNEERFVSECTSDEARTQHALTEPLTSGFNREPNGHNPKTAGNSIGCRYYITSVEVIKIIELLIGSYSTSDPVQRRKERGRIRSNLVQFWSKHLVFSSKNSMKRRSVPTGNDAYLTELEHRINTYDVRKPRLFDKSVKILEWSKLGPALQRAIQSYYMVRLDNSSDITATTNSS</sequence>
<keyword evidence="4" id="KW-1185">Reference proteome</keyword>
<evidence type="ECO:0000256" key="1">
    <source>
        <dbReference type="SAM" id="MobiDB-lite"/>
    </source>
</evidence>
<gene>
    <name evidence="3" type="ordered locus">PP7435_Chr4-1018</name>
</gene>
<dbReference type="Proteomes" id="UP000006853">
    <property type="component" value="Chromosome 4"/>
</dbReference>
<feature type="compositionally biased region" description="Polar residues" evidence="1">
    <location>
        <begin position="7"/>
        <end position="16"/>
    </location>
</feature>
<feature type="region of interest" description="Disordered" evidence="1">
    <location>
        <begin position="1"/>
        <end position="30"/>
    </location>
</feature>
<dbReference type="EMBL" id="FR839631">
    <property type="protein sequence ID" value="CCA41167.1"/>
    <property type="molecule type" value="Genomic_DNA"/>
</dbReference>
<reference key="2">
    <citation type="submission" date="2011-04" db="EMBL/GenBank/DDBJ databases">
        <title>High-quality genome sequence of Pichia pastoris CBS 7435.</title>
        <authorList>
            <person name="Kueberl A."/>
            <person name="Schneider J."/>
            <person name="Thallinger G.G."/>
            <person name="Anderl I."/>
            <person name="Wibberg D."/>
            <person name="Hajek T."/>
            <person name="Jaenicke S."/>
            <person name="Brinkrolf K."/>
            <person name="Goesmann A."/>
            <person name="Szczepanowski R."/>
            <person name="Puehler A."/>
            <person name="Schwab H."/>
            <person name="Glieder A."/>
            <person name="Pichler H."/>
        </authorList>
    </citation>
    <scope>NUCLEOTIDE SEQUENCE</scope>
    <source>
        <strain>CBS 7435</strain>
    </source>
</reference>